<accession>A0ABU6JZP7</accession>
<proteinExistence type="predicted"/>
<evidence type="ECO:0000313" key="4">
    <source>
        <dbReference type="Proteomes" id="UP001331561"/>
    </source>
</evidence>
<dbReference type="InterPro" id="IPR013424">
    <property type="entry name" value="Ice-binding_C"/>
</dbReference>
<evidence type="ECO:0000313" key="3">
    <source>
        <dbReference type="EMBL" id="MEC5384686.1"/>
    </source>
</evidence>
<dbReference type="EMBL" id="JAYXHS010000001">
    <property type="protein sequence ID" value="MEC5384686.1"/>
    <property type="molecule type" value="Genomic_DNA"/>
</dbReference>
<feature type="domain" description="Ice-binding protein C-terminal" evidence="2">
    <location>
        <begin position="170"/>
        <end position="194"/>
    </location>
</feature>
<feature type="signal peptide" evidence="1">
    <location>
        <begin position="1"/>
        <end position="23"/>
    </location>
</feature>
<dbReference type="RefSeq" id="WP_327597657.1">
    <property type="nucleotide sequence ID" value="NZ_JAYXHS010000001.1"/>
</dbReference>
<gene>
    <name evidence="3" type="ORF">VVD49_03070</name>
</gene>
<evidence type="ECO:0000256" key="1">
    <source>
        <dbReference type="SAM" id="SignalP"/>
    </source>
</evidence>
<comment type="caution">
    <text evidence="3">The sequence shown here is derived from an EMBL/GenBank/DDBJ whole genome shotgun (WGS) entry which is preliminary data.</text>
</comment>
<organism evidence="3 4">
    <name type="scientific">Uliginosibacterium silvisoli</name>
    <dbReference type="NCBI Taxonomy" id="3114758"/>
    <lineage>
        <taxon>Bacteria</taxon>
        <taxon>Pseudomonadati</taxon>
        <taxon>Pseudomonadota</taxon>
        <taxon>Betaproteobacteria</taxon>
        <taxon>Rhodocyclales</taxon>
        <taxon>Zoogloeaceae</taxon>
        <taxon>Uliginosibacterium</taxon>
    </lineage>
</organism>
<dbReference type="Proteomes" id="UP001331561">
    <property type="component" value="Unassembled WGS sequence"/>
</dbReference>
<reference evidence="3 4" key="1">
    <citation type="submission" date="2024-01" db="EMBL/GenBank/DDBJ databases">
        <title>Uliginosibacterium soil sp. nov.</title>
        <authorList>
            <person name="Lv Y."/>
        </authorList>
    </citation>
    <scope>NUCLEOTIDE SEQUENCE [LARGE SCALE GENOMIC DNA]</scope>
    <source>
        <strain evidence="3 4">H3</strain>
    </source>
</reference>
<evidence type="ECO:0000259" key="2">
    <source>
        <dbReference type="Pfam" id="PF07589"/>
    </source>
</evidence>
<keyword evidence="1" id="KW-0732">Signal</keyword>
<dbReference type="Pfam" id="PF07589">
    <property type="entry name" value="PEP-CTERM"/>
    <property type="match status" value="1"/>
</dbReference>
<keyword evidence="4" id="KW-1185">Reference proteome</keyword>
<dbReference type="NCBIfam" id="TIGR02595">
    <property type="entry name" value="PEP_CTERM"/>
    <property type="match status" value="1"/>
</dbReference>
<sequence>MKKIFALFALTAALTGLSTGAGATPVLIGEIFHDYGSASGKLDPGGNDPLSADYVTVKDNSTSRFNDVFDFSTFDYTSIDHFEVTLNFTQTNGSFESWRARPGASTSLPALSKVGDVLTSQTFSFGPSTDTFASFLSTEKFNLWFAEEGFGTNDFRLFDAKVSVFGTAATVPEPGTLGMLFLGIAMMVLTSRRRC</sequence>
<protein>
    <submittedName>
        <fullName evidence="3">PEP-CTERM sorting domain-containing protein</fullName>
    </submittedName>
</protein>
<feature type="chain" id="PRO_5045726377" evidence="1">
    <location>
        <begin position="24"/>
        <end position="195"/>
    </location>
</feature>
<name>A0ABU6JZP7_9RHOO</name>